<accession>A0A0C9W1S3</accession>
<evidence type="ECO:0000313" key="2">
    <source>
        <dbReference type="Proteomes" id="UP000053820"/>
    </source>
</evidence>
<protein>
    <submittedName>
        <fullName evidence="1">Uncharacterized protein</fullName>
    </submittedName>
</protein>
<name>A0A0C9W1S3_9AGAM</name>
<reference evidence="1 2" key="1">
    <citation type="submission" date="2014-04" db="EMBL/GenBank/DDBJ databases">
        <title>Evolutionary Origins and Diversification of the Mycorrhizal Mutualists.</title>
        <authorList>
            <consortium name="DOE Joint Genome Institute"/>
            <consortium name="Mycorrhizal Genomics Consortium"/>
            <person name="Kohler A."/>
            <person name="Kuo A."/>
            <person name="Nagy L.G."/>
            <person name="Floudas D."/>
            <person name="Copeland A."/>
            <person name="Barry K.W."/>
            <person name="Cichocki N."/>
            <person name="Veneault-Fourrey C."/>
            <person name="LaButti K."/>
            <person name="Lindquist E.A."/>
            <person name="Lipzen A."/>
            <person name="Lundell T."/>
            <person name="Morin E."/>
            <person name="Murat C."/>
            <person name="Riley R."/>
            <person name="Ohm R."/>
            <person name="Sun H."/>
            <person name="Tunlid A."/>
            <person name="Henrissat B."/>
            <person name="Grigoriev I.V."/>
            <person name="Hibbett D.S."/>
            <person name="Martin F."/>
        </authorList>
    </citation>
    <scope>NUCLEOTIDE SEQUENCE [LARGE SCALE GENOMIC DNA]</scope>
    <source>
        <strain evidence="1 2">MD-312</strain>
    </source>
</reference>
<dbReference type="HOGENOM" id="CLU_2654804_0_0_1"/>
<keyword evidence="2" id="KW-1185">Reference proteome</keyword>
<dbReference type="EMBL" id="KN839845">
    <property type="protein sequence ID" value="KIJ64885.1"/>
    <property type="molecule type" value="Genomic_DNA"/>
</dbReference>
<dbReference type="AlphaFoldDB" id="A0A0C9W1S3"/>
<evidence type="ECO:0000313" key="1">
    <source>
        <dbReference type="EMBL" id="KIJ64885.1"/>
    </source>
</evidence>
<dbReference type="Proteomes" id="UP000053820">
    <property type="component" value="Unassembled WGS sequence"/>
</dbReference>
<proteinExistence type="predicted"/>
<gene>
    <name evidence="1" type="ORF">HYDPIDRAFT_111546</name>
</gene>
<organism evidence="1 2">
    <name type="scientific">Hydnomerulius pinastri MD-312</name>
    <dbReference type="NCBI Taxonomy" id="994086"/>
    <lineage>
        <taxon>Eukaryota</taxon>
        <taxon>Fungi</taxon>
        <taxon>Dikarya</taxon>
        <taxon>Basidiomycota</taxon>
        <taxon>Agaricomycotina</taxon>
        <taxon>Agaricomycetes</taxon>
        <taxon>Agaricomycetidae</taxon>
        <taxon>Boletales</taxon>
        <taxon>Boletales incertae sedis</taxon>
        <taxon>Leucogyrophana</taxon>
    </lineage>
</organism>
<dbReference type="OrthoDB" id="5371740at2759"/>
<sequence>MAGIPFAPVHSVAGAIFLAATDDNLKTDGCAWLFDGDGPVVQVRKDELKGGLYQMLDDRRSSLERFDAFLVGYSRT</sequence>